<reference evidence="3 4" key="1">
    <citation type="journal article" date="2023" name="Commun. Biol.">
        <title>Reorganization of the ancestral sex-determining regions during the evolution of trioecy in Pleodorina starrii.</title>
        <authorList>
            <person name="Takahashi K."/>
            <person name="Suzuki S."/>
            <person name="Kawai-Toyooka H."/>
            <person name="Yamamoto K."/>
            <person name="Hamaji T."/>
            <person name="Ootsuki R."/>
            <person name="Yamaguchi H."/>
            <person name="Kawachi M."/>
            <person name="Higashiyama T."/>
            <person name="Nozaki H."/>
        </authorList>
    </citation>
    <scope>NUCLEOTIDE SEQUENCE [LARGE SCALE GENOMIC DNA]</scope>
    <source>
        <strain evidence="3 4">NIES-4479</strain>
    </source>
</reference>
<feature type="transmembrane region" description="Helical" evidence="2">
    <location>
        <begin position="40"/>
        <end position="61"/>
    </location>
</feature>
<dbReference type="Proteomes" id="UP001165080">
    <property type="component" value="Unassembled WGS sequence"/>
</dbReference>
<organism evidence="3 4">
    <name type="scientific">Pleodorina starrii</name>
    <dbReference type="NCBI Taxonomy" id="330485"/>
    <lineage>
        <taxon>Eukaryota</taxon>
        <taxon>Viridiplantae</taxon>
        <taxon>Chlorophyta</taxon>
        <taxon>core chlorophytes</taxon>
        <taxon>Chlorophyceae</taxon>
        <taxon>CS clade</taxon>
        <taxon>Chlamydomonadales</taxon>
        <taxon>Volvocaceae</taxon>
        <taxon>Pleodorina</taxon>
    </lineage>
</organism>
<feature type="region of interest" description="Disordered" evidence="1">
    <location>
        <begin position="598"/>
        <end position="688"/>
    </location>
</feature>
<feature type="region of interest" description="Disordered" evidence="1">
    <location>
        <begin position="390"/>
        <end position="478"/>
    </location>
</feature>
<proteinExistence type="predicted"/>
<comment type="caution">
    <text evidence="3">The sequence shown here is derived from an EMBL/GenBank/DDBJ whole genome shotgun (WGS) entry which is preliminary data.</text>
</comment>
<feature type="compositionally biased region" description="Pro residues" evidence="1">
    <location>
        <begin position="642"/>
        <end position="670"/>
    </location>
</feature>
<dbReference type="EMBL" id="BRXU01000001">
    <property type="protein sequence ID" value="GLC48472.1"/>
    <property type="molecule type" value="Genomic_DNA"/>
</dbReference>
<keyword evidence="2" id="KW-0472">Membrane</keyword>
<keyword evidence="2" id="KW-1133">Transmembrane helix</keyword>
<keyword evidence="4" id="KW-1185">Reference proteome</keyword>
<name>A0A9W6BB97_9CHLO</name>
<feature type="compositionally biased region" description="Pro residues" evidence="1">
    <location>
        <begin position="390"/>
        <end position="476"/>
    </location>
</feature>
<accession>A0A9W6BB97</accession>
<evidence type="ECO:0000313" key="3">
    <source>
        <dbReference type="EMBL" id="GLC48472.1"/>
    </source>
</evidence>
<evidence type="ECO:0000256" key="2">
    <source>
        <dbReference type="SAM" id="Phobius"/>
    </source>
</evidence>
<dbReference type="OrthoDB" id="540040at2759"/>
<evidence type="ECO:0000256" key="1">
    <source>
        <dbReference type="SAM" id="MobiDB-lite"/>
    </source>
</evidence>
<feature type="compositionally biased region" description="Pro residues" evidence="1">
    <location>
        <begin position="605"/>
        <end position="635"/>
    </location>
</feature>
<sequence>MRPSCLAVPRRCFDSSGNVATPTRAGDHAATRRNTSYRACMGRSSFAALLVIIAVAAPMVARAELIATISFYSVNGLFDNSDCELLDSFLTDSLIEKNVPINFGNPVTFRSNCTTTGYMGRVKSILRYYPTFDGLIALENLISYANALRDELLWRSLFALLFPGCGAEGFYTDPAVVTGLTQSITVCSNNPTSTVLPPTAGTTCTYFLPQQLCSPPPPPPVPSLPPGLSPPRLPPSPPAPPSPNPPNPPNPPSPPRPPRPPLPPGLGPCIMVVRAIRPSNWTNSSSCNQLVQALTLYFTLNATLLPDRGFRCLDDGSTNGQMLVVGTASSREDGQIIGANFAQKQLTGAIIKALGGMKCASAMQLSGDSCSVLVRYDSWLQPEMFGCFPPPPPSPSPPSPPPSPAPSPPPPPPPSPPPPPRPPPPSPPPPSPPPSPPPPSPDPSPPPPPTPPAPPPPSPPPPSPTPPAPFPPPPPTFLQLRVTNPDPNAIFSMNCPALRAAVELALLTAGQAPLSDVSCSVSYLTGETLMRVQMQDANTAAQAGFAMSGFTTTLVTVGQLPCNSLIEETVSTSLFYLSLSCVGKSALCCGGPPPPPFVQPTALSPSPPPPPPRPPPPPPPRPPPPPPPSPAPPIMPATIRASPPPPSPPPPRLSPPPPPRPPPSPPPKPPPPKKKRKKNPPPPPSLNG</sequence>
<dbReference type="PRINTS" id="PR01217">
    <property type="entry name" value="PRICHEXTENSN"/>
</dbReference>
<gene>
    <name evidence="3" type="primary">PLEST001020</name>
    <name evidence="3" type="ORF">PLESTB_000101700</name>
</gene>
<evidence type="ECO:0000313" key="4">
    <source>
        <dbReference type="Proteomes" id="UP001165080"/>
    </source>
</evidence>
<dbReference type="AlphaFoldDB" id="A0A9W6BB97"/>
<feature type="region of interest" description="Disordered" evidence="1">
    <location>
        <begin position="215"/>
        <end position="263"/>
    </location>
</feature>
<keyword evidence="2" id="KW-0812">Transmembrane</keyword>
<protein>
    <submittedName>
        <fullName evidence="3">Uncharacterized protein</fullName>
    </submittedName>
</protein>